<keyword evidence="3" id="KW-1185">Reference proteome</keyword>
<evidence type="ECO:0000256" key="1">
    <source>
        <dbReference type="SAM" id="MobiDB-lite"/>
    </source>
</evidence>
<evidence type="ECO:0000313" key="2">
    <source>
        <dbReference type="EMBL" id="GMN40901.1"/>
    </source>
</evidence>
<feature type="region of interest" description="Disordered" evidence="1">
    <location>
        <begin position="1"/>
        <end position="71"/>
    </location>
</feature>
<sequence length="97" mass="11075">MILLGSKDAKRQNNDNNSCAKRQYEETNDAESGDGDSKGMRSGQRQKAESEDDKGNDKENDVDDEKEEDELRKRVEDFIEKVNKGWKAELLRSSHLA</sequence>
<dbReference type="Proteomes" id="UP001187192">
    <property type="component" value="Unassembled WGS sequence"/>
</dbReference>
<comment type="caution">
    <text evidence="2">The sequence shown here is derived from an EMBL/GenBank/DDBJ whole genome shotgun (WGS) entry which is preliminary data.</text>
</comment>
<feature type="compositionally biased region" description="Basic and acidic residues" evidence="1">
    <location>
        <begin position="46"/>
        <end position="59"/>
    </location>
</feature>
<evidence type="ECO:0000313" key="3">
    <source>
        <dbReference type="Proteomes" id="UP001187192"/>
    </source>
</evidence>
<dbReference type="EMBL" id="BTGU01000012">
    <property type="protein sequence ID" value="GMN40901.1"/>
    <property type="molecule type" value="Genomic_DNA"/>
</dbReference>
<accession>A0AA88D355</accession>
<name>A0AA88D355_FICCA</name>
<dbReference type="PANTHER" id="PTHR36595">
    <property type="entry name" value="TRANSMEMBRANE PROTEIN"/>
    <property type="match status" value="1"/>
</dbReference>
<dbReference type="PANTHER" id="PTHR36595:SF1">
    <property type="entry name" value="TRANSMEMBRANE PROTEIN"/>
    <property type="match status" value="1"/>
</dbReference>
<gene>
    <name evidence="2" type="ORF">TIFTF001_010128</name>
</gene>
<dbReference type="AlphaFoldDB" id="A0AA88D355"/>
<protein>
    <submittedName>
        <fullName evidence="2">Uncharacterized protein</fullName>
    </submittedName>
</protein>
<proteinExistence type="predicted"/>
<organism evidence="2 3">
    <name type="scientific">Ficus carica</name>
    <name type="common">Common fig</name>
    <dbReference type="NCBI Taxonomy" id="3494"/>
    <lineage>
        <taxon>Eukaryota</taxon>
        <taxon>Viridiplantae</taxon>
        <taxon>Streptophyta</taxon>
        <taxon>Embryophyta</taxon>
        <taxon>Tracheophyta</taxon>
        <taxon>Spermatophyta</taxon>
        <taxon>Magnoliopsida</taxon>
        <taxon>eudicotyledons</taxon>
        <taxon>Gunneridae</taxon>
        <taxon>Pentapetalae</taxon>
        <taxon>rosids</taxon>
        <taxon>fabids</taxon>
        <taxon>Rosales</taxon>
        <taxon>Moraceae</taxon>
        <taxon>Ficeae</taxon>
        <taxon>Ficus</taxon>
    </lineage>
</organism>
<reference evidence="2" key="1">
    <citation type="submission" date="2023-07" db="EMBL/GenBank/DDBJ databases">
        <title>draft genome sequence of fig (Ficus carica).</title>
        <authorList>
            <person name="Takahashi T."/>
            <person name="Nishimura K."/>
        </authorList>
    </citation>
    <scope>NUCLEOTIDE SEQUENCE</scope>
</reference>